<dbReference type="Proteomes" id="UP000053989">
    <property type="component" value="Unassembled WGS sequence"/>
</dbReference>
<feature type="region of interest" description="Disordered" evidence="1">
    <location>
        <begin position="1"/>
        <end position="61"/>
    </location>
</feature>
<proteinExistence type="predicted"/>
<protein>
    <submittedName>
        <fullName evidence="2">Uncharacterized protein</fullName>
    </submittedName>
</protein>
<evidence type="ECO:0000313" key="3">
    <source>
        <dbReference type="Proteomes" id="UP000053989"/>
    </source>
</evidence>
<reference evidence="3" key="2">
    <citation type="submission" date="2015-01" db="EMBL/GenBank/DDBJ databases">
        <title>Evolutionary Origins and Diversification of the Mycorrhizal Mutualists.</title>
        <authorList>
            <consortium name="DOE Joint Genome Institute"/>
            <consortium name="Mycorrhizal Genomics Consortium"/>
            <person name="Kohler A."/>
            <person name="Kuo A."/>
            <person name="Nagy L.G."/>
            <person name="Floudas D."/>
            <person name="Copeland A."/>
            <person name="Barry K.W."/>
            <person name="Cichocki N."/>
            <person name="Veneault-Fourrey C."/>
            <person name="LaButti K."/>
            <person name="Lindquist E.A."/>
            <person name="Lipzen A."/>
            <person name="Lundell T."/>
            <person name="Morin E."/>
            <person name="Murat C."/>
            <person name="Riley R."/>
            <person name="Ohm R."/>
            <person name="Sun H."/>
            <person name="Tunlid A."/>
            <person name="Henrissat B."/>
            <person name="Grigoriev I.V."/>
            <person name="Hibbett D.S."/>
            <person name="Martin F."/>
        </authorList>
    </citation>
    <scope>NUCLEOTIDE SEQUENCE [LARGE SCALE GENOMIC DNA]</scope>
    <source>
        <strain evidence="3">Foug A</strain>
    </source>
</reference>
<organism evidence="2 3">
    <name type="scientific">Scleroderma citrinum Foug A</name>
    <dbReference type="NCBI Taxonomy" id="1036808"/>
    <lineage>
        <taxon>Eukaryota</taxon>
        <taxon>Fungi</taxon>
        <taxon>Dikarya</taxon>
        <taxon>Basidiomycota</taxon>
        <taxon>Agaricomycotina</taxon>
        <taxon>Agaricomycetes</taxon>
        <taxon>Agaricomycetidae</taxon>
        <taxon>Boletales</taxon>
        <taxon>Sclerodermatineae</taxon>
        <taxon>Sclerodermataceae</taxon>
        <taxon>Scleroderma</taxon>
    </lineage>
</organism>
<dbReference type="HOGENOM" id="CLU_2924023_0_0_1"/>
<name>A0A0C3DV22_9AGAM</name>
<accession>A0A0C3DV22</accession>
<keyword evidence="3" id="KW-1185">Reference proteome</keyword>
<dbReference type="EMBL" id="KN822028">
    <property type="protein sequence ID" value="KIM64450.1"/>
    <property type="molecule type" value="Genomic_DNA"/>
</dbReference>
<feature type="compositionally biased region" description="Polar residues" evidence="1">
    <location>
        <begin position="33"/>
        <end position="43"/>
    </location>
</feature>
<reference evidence="2 3" key="1">
    <citation type="submission" date="2014-04" db="EMBL/GenBank/DDBJ databases">
        <authorList>
            <consortium name="DOE Joint Genome Institute"/>
            <person name="Kuo A."/>
            <person name="Kohler A."/>
            <person name="Nagy L.G."/>
            <person name="Floudas D."/>
            <person name="Copeland A."/>
            <person name="Barry K.W."/>
            <person name="Cichocki N."/>
            <person name="Veneault-Fourrey C."/>
            <person name="LaButti K."/>
            <person name="Lindquist E.A."/>
            <person name="Lipzen A."/>
            <person name="Lundell T."/>
            <person name="Morin E."/>
            <person name="Murat C."/>
            <person name="Sun H."/>
            <person name="Tunlid A."/>
            <person name="Henrissat B."/>
            <person name="Grigoriev I.V."/>
            <person name="Hibbett D.S."/>
            <person name="Martin F."/>
            <person name="Nordberg H.P."/>
            <person name="Cantor M.N."/>
            <person name="Hua S.X."/>
        </authorList>
    </citation>
    <scope>NUCLEOTIDE SEQUENCE [LARGE SCALE GENOMIC DNA]</scope>
    <source>
        <strain evidence="2 3">Foug A</strain>
    </source>
</reference>
<feature type="compositionally biased region" description="Polar residues" evidence="1">
    <location>
        <begin position="50"/>
        <end position="61"/>
    </location>
</feature>
<dbReference type="InParanoid" id="A0A0C3DV22"/>
<gene>
    <name evidence="2" type="ORF">SCLCIDRAFT_1213283</name>
</gene>
<evidence type="ECO:0000313" key="2">
    <source>
        <dbReference type="EMBL" id="KIM64450.1"/>
    </source>
</evidence>
<evidence type="ECO:0000256" key="1">
    <source>
        <dbReference type="SAM" id="MobiDB-lite"/>
    </source>
</evidence>
<dbReference type="AlphaFoldDB" id="A0A0C3DV22"/>
<sequence>MSASKVHVSSWKSGSTEERMTINQNDQDPRNNMAASSTTTRSTFPKAILGSSTQNLRPRSI</sequence>